<comment type="subcellular location">
    <subcellularLocation>
        <location evidence="3">Secreted</location>
        <location evidence="3">Extracellular space</location>
    </subcellularLocation>
</comment>
<comment type="cofactor">
    <cofactor evidence="15">
        <name>Ca(2+)</name>
        <dbReference type="ChEBI" id="CHEBI:29108"/>
    </cofactor>
    <text evidence="15">Binds 1 Ca(2+) ion per subunit.</text>
</comment>
<keyword evidence="18" id="KW-1185">Reference proteome</keyword>
<evidence type="ECO:0000256" key="15">
    <source>
        <dbReference type="PROSITE-ProRule" id="PRU01032"/>
    </source>
</evidence>
<dbReference type="GO" id="GO:0008240">
    <property type="term" value="F:tripeptidyl-peptidase activity"/>
    <property type="evidence" value="ECO:0007669"/>
    <property type="project" value="UniProtKB-EC"/>
</dbReference>
<evidence type="ECO:0000256" key="1">
    <source>
        <dbReference type="ARBA" id="ARBA00001910"/>
    </source>
</evidence>
<dbReference type="CDD" id="cd11377">
    <property type="entry name" value="Pro-peptidase_S53"/>
    <property type="match status" value="1"/>
</dbReference>
<feature type="active site" description="Charge relay system" evidence="15">
    <location>
        <position position="311"/>
    </location>
</feature>
<dbReference type="PANTHER" id="PTHR14218:SF15">
    <property type="entry name" value="TRIPEPTIDYL-PEPTIDASE 1"/>
    <property type="match status" value="1"/>
</dbReference>
<dbReference type="Proteomes" id="UP000217199">
    <property type="component" value="Unassembled WGS sequence"/>
</dbReference>
<keyword evidence="10 15" id="KW-0720">Serine protease</keyword>
<feature type="binding site" evidence="15">
    <location>
        <position position="581"/>
    </location>
    <ligand>
        <name>Ca(2+)</name>
        <dbReference type="ChEBI" id="CHEBI:29108"/>
    </ligand>
</feature>
<proteinExistence type="predicted"/>
<dbReference type="PROSITE" id="PS51695">
    <property type="entry name" value="SEDOLISIN"/>
    <property type="match status" value="1"/>
</dbReference>
<accession>A0A286UUQ8</accession>
<evidence type="ECO:0000313" key="18">
    <source>
        <dbReference type="Proteomes" id="UP000217199"/>
    </source>
</evidence>
<dbReference type="EMBL" id="NBII01000001">
    <property type="protein sequence ID" value="PAV23333.1"/>
    <property type="molecule type" value="Genomic_DNA"/>
</dbReference>
<evidence type="ECO:0000256" key="7">
    <source>
        <dbReference type="ARBA" id="ARBA00022723"/>
    </source>
</evidence>
<dbReference type="AlphaFoldDB" id="A0A286UUQ8"/>
<feature type="binding site" evidence="15">
    <location>
        <position position="579"/>
    </location>
    <ligand>
        <name>Ca(2+)</name>
        <dbReference type="ChEBI" id="CHEBI:29108"/>
    </ligand>
</feature>
<keyword evidence="9 15" id="KW-0378">Hydrolase</keyword>
<keyword evidence="6 15" id="KW-0645">Protease</keyword>
<dbReference type="Pfam" id="PF09286">
    <property type="entry name" value="Pro-kuma_activ"/>
    <property type="match status" value="1"/>
</dbReference>
<gene>
    <name evidence="17" type="ORF">PNOK_0040100</name>
</gene>
<evidence type="ECO:0000256" key="13">
    <source>
        <dbReference type="ARBA" id="ARBA00023145"/>
    </source>
</evidence>
<dbReference type="CDD" id="cd04056">
    <property type="entry name" value="Peptidases_S53"/>
    <property type="match status" value="1"/>
</dbReference>
<evidence type="ECO:0000256" key="11">
    <source>
        <dbReference type="ARBA" id="ARBA00022837"/>
    </source>
</evidence>
<keyword evidence="5" id="KW-0964">Secreted</keyword>
<keyword evidence="13" id="KW-0865">Zymogen</keyword>
<keyword evidence="11 15" id="KW-0106">Calcium</keyword>
<dbReference type="InterPro" id="IPR030400">
    <property type="entry name" value="Sedolisin_dom"/>
</dbReference>
<evidence type="ECO:0000256" key="4">
    <source>
        <dbReference type="ARBA" id="ARBA00012462"/>
    </source>
</evidence>
<dbReference type="SMART" id="SM00944">
    <property type="entry name" value="Pro-kuma_activ"/>
    <property type="match status" value="1"/>
</dbReference>
<keyword evidence="12" id="KW-0843">Virulence</keyword>
<dbReference type="EC" id="3.4.14.10" evidence="4"/>
<feature type="active site" description="Charge relay system" evidence="15">
    <location>
        <position position="307"/>
    </location>
</feature>
<feature type="binding site" evidence="15">
    <location>
        <position position="561"/>
    </location>
    <ligand>
        <name>Ca(2+)</name>
        <dbReference type="ChEBI" id="CHEBI:29108"/>
    </ligand>
</feature>
<evidence type="ECO:0000256" key="10">
    <source>
        <dbReference type="ARBA" id="ARBA00022825"/>
    </source>
</evidence>
<dbReference type="SUPFAM" id="SSF52743">
    <property type="entry name" value="Subtilisin-like"/>
    <property type="match status" value="1"/>
</dbReference>
<dbReference type="PANTHER" id="PTHR14218">
    <property type="entry name" value="PROTEASE S8 TRIPEPTIDYL PEPTIDASE I CLN2"/>
    <property type="match status" value="1"/>
</dbReference>
<dbReference type="InterPro" id="IPR015366">
    <property type="entry name" value="S53_propep"/>
</dbReference>
<evidence type="ECO:0000256" key="9">
    <source>
        <dbReference type="ARBA" id="ARBA00022801"/>
    </source>
</evidence>
<sequence>MALRRDLSQIDRVSQQFDHESVSVESSGLEVKHAWKQIPGGWKLHSTPASDHLISLRIGLKQDKLDKLIETLYRVSDPLHPQYGQHLSRLEVEELVRPHSDTVEQVHTWLENNGIDVSKEVSRNPAGDWISLRLPVSIIESMLDAKYHVYQHVHTGKHITRTLSYSLPQILHEHIDLIEPTTVFDNLHEMRATYHLTDKTESDLEVPGKDKEEHSFVTGPAGQNISASCNTTITPSCLMQLYRTEGYVPRAAHKGNSIGVTGYLEQFVNFADLQTFYSLFRPDAVGFNVSVVSVNGGLNDQSTPGVEANLDNQYTTGLTFPTPNIYYTTPGTAPTINDSVTPPQRDEPYIDWLNFVLAQDEIPLSFTTSYGGDEQTFPKEFAVRACNLFAQLGARGASIMFSSGDGGVGAGTCLTNDGTNRTIFQPVFPATCPFVTSVGATFHIAPERGIGFSQGGFSVYFPRPEYQSVSVPPFLDQLGDTYAGLFNPRGRAVPDVSAQGEGFQVVAGGRVESVGGTSASSPTFAAIVALLNDVRISTGKPPLGFLNPALYSIGLSGLVDIKEGNNPGCGTPGFNATKGWDAITGLGTPDFVLLKALLT</sequence>
<feature type="domain" description="Peptidase S53" evidence="16">
    <location>
        <begin position="232"/>
        <end position="599"/>
    </location>
</feature>
<reference evidence="17 18" key="1">
    <citation type="journal article" date="2017" name="Mol. Ecol.">
        <title>Comparative and population genomic landscape of Phellinus noxius: A hypervariable fungus causing root rot in trees.</title>
        <authorList>
            <person name="Chung C.L."/>
            <person name="Lee T.J."/>
            <person name="Akiba M."/>
            <person name="Lee H.H."/>
            <person name="Kuo T.H."/>
            <person name="Liu D."/>
            <person name="Ke H.M."/>
            <person name="Yokoi T."/>
            <person name="Roa M.B."/>
            <person name="Lu M.J."/>
            <person name="Chang Y.Y."/>
            <person name="Ann P.J."/>
            <person name="Tsai J.N."/>
            <person name="Chen C.Y."/>
            <person name="Tzean S.S."/>
            <person name="Ota Y."/>
            <person name="Hattori T."/>
            <person name="Sahashi N."/>
            <person name="Liou R.F."/>
            <person name="Kikuchi T."/>
            <person name="Tsai I.J."/>
        </authorList>
    </citation>
    <scope>NUCLEOTIDE SEQUENCE [LARGE SCALE GENOMIC DNA]</scope>
    <source>
        <strain evidence="17 18">FFPRI411160</strain>
    </source>
</reference>
<name>A0A286UUQ8_9AGAM</name>
<dbReference type="InterPro" id="IPR036852">
    <property type="entry name" value="Peptidase_S8/S53_dom_sf"/>
</dbReference>
<dbReference type="InterPro" id="IPR023828">
    <property type="entry name" value="Peptidase_S8_Ser-AS"/>
</dbReference>
<dbReference type="PROSITE" id="PS00138">
    <property type="entry name" value="SUBTILASE_SER"/>
    <property type="match status" value="1"/>
</dbReference>
<evidence type="ECO:0000256" key="5">
    <source>
        <dbReference type="ARBA" id="ARBA00022525"/>
    </source>
</evidence>
<comment type="caution">
    <text evidence="17">The sequence shown here is derived from an EMBL/GenBank/DDBJ whole genome shotgun (WGS) entry which is preliminary data.</text>
</comment>
<evidence type="ECO:0000256" key="6">
    <source>
        <dbReference type="ARBA" id="ARBA00022670"/>
    </source>
</evidence>
<comment type="catalytic activity">
    <reaction evidence="1">
        <text>Release of an N-terminal tripeptide from a polypeptide.</text>
        <dbReference type="EC" id="3.4.14.10"/>
    </reaction>
</comment>
<dbReference type="InParanoid" id="A0A286UUQ8"/>
<organism evidence="17 18">
    <name type="scientific">Pyrrhoderma noxium</name>
    <dbReference type="NCBI Taxonomy" id="2282107"/>
    <lineage>
        <taxon>Eukaryota</taxon>
        <taxon>Fungi</taxon>
        <taxon>Dikarya</taxon>
        <taxon>Basidiomycota</taxon>
        <taxon>Agaricomycotina</taxon>
        <taxon>Agaricomycetes</taxon>
        <taxon>Hymenochaetales</taxon>
        <taxon>Hymenochaetaceae</taxon>
        <taxon>Pyrrhoderma</taxon>
    </lineage>
</organism>
<evidence type="ECO:0000256" key="2">
    <source>
        <dbReference type="ARBA" id="ARBA00002451"/>
    </source>
</evidence>
<dbReference type="GO" id="GO:0004252">
    <property type="term" value="F:serine-type endopeptidase activity"/>
    <property type="evidence" value="ECO:0007669"/>
    <property type="project" value="UniProtKB-UniRule"/>
</dbReference>
<dbReference type="GO" id="GO:0006508">
    <property type="term" value="P:proteolysis"/>
    <property type="evidence" value="ECO:0007669"/>
    <property type="project" value="UniProtKB-KW"/>
</dbReference>
<dbReference type="SUPFAM" id="SSF54897">
    <property type="entry name" value="Protease propeptides/inhibitors"/>
    <property type="match status" value="1"/>
</dbReference>
<dbReference type="OrthoDB" id="409122at2759"/>
<keyword evidence="7 15" id="KW-0479">Metal-binding</keyword>
<evidence type="ECO:0000256" key="3">
    <source>
        <dbReference type="ARBA" id="ARBA00004239"/>
    </source>
</evidence>
<feature type="binding site" evidence="15">
    <location>
        <position position="560"/>
    </location>
    <ligand>
        <name>Ca(2+)</name>
        <dbReference type="ChEBI" id="CHEBI:29108"/>
    </ligand>
</feature>
<dbReference type="GO" id="GO:0005576">
    <property type="term" value="C:extracellular region"/>
    <property type="evidence" value="ECO:0007669"/>
    <property type="project" value="UniProtKB-SubCell"/>
</dbReference>
<dbReference type="GO" id="GO:0046872">
    <property type="term" value="F:metal ion binding"/>
    <property type="evidence" value="ECO:0007669"/>
    <property type="project" value="UniProtKB-UniRule"/>
</dbReference>
<evidence type="ECO:0000259" key="16">
    <source>
        <dbReference type="PROSITE" id="PS51695"/>
    </source>
</evidence>
<dbReference type="STRING" id="2282107.A0A286UUQ8"/>
<evidence type="ECO:0000256" key="14">
    <source>
        <dbReference type="ARBA" id="ARBA00023180"/>
    </source>
</evidence>
<keyword evidence="8" id="KW-0732">Signal</keyword>
<comment type="function">
    <text evidence="2">Secreted tripeptidyl-peptidase which degrades proteins at acidic pHs and is involved in virulence.</text>
</comment>
<evidence type="ECO:0000256" key="12">
    <source>
        <dbReference type="ARBA" id="ARBA00023026"/>
    </source>
</evidence>
<dbReference type="InterPro" id="IPR050819">
    <property type="entry name" value="Tripeptidyl-peptidase_I"/>
</dbReference>
<evidence type="ECO:0000256" key="8">
    <source>
        <dbReference type="ARBA" id="ARBA00022729"/>
    </source>
</evidence>
<evidence type="ECO:0000313" key="17">
    <source>
        <dbReference type="EMBL" id="PAV23333.1"/>
    </source>
</evidence>
<dbReference type="Gene3D" id="3.40.50.200">
    <property type="entry name" value="Peptidase S8/S53 domain"/>
    <property type="match status" value="1"/>
</dbReference>
<protein>
    <recommendedName>
        <fullName evidence="4">tripeptidyl-peptidase II</fullName>
        <ecNumber evidence="4">3.4.14.10</ecNumber>
    </recommendedName>
</protein>
<keyword evidence="14" id="KW-0325">Glycoprotein</keyword>
<dbReference type="FunFam" id="3.40.50.200:FF:000015">
    <property type="entry name" value="Tripeptidyl peptidase A"/>
    <property type="match status" value="1"/>
</dbReference>
<feature type="active site" description="Charge relay system" evidence="15">
    <location>
        <position position="518"/>
    </location>
</feature>